<reference evidence="2" key="1">
    <citation type="submission" date="2017-01" db="EMBL/GenBank/DDBJ databases">
        <authorList>
            <person name="Varghese N."/>
            <person name="Submissions S."/>
        </authorList>
    </citation>
    <scope>NUCLEOTIDE SEQUENCE [LARGE SCALE GENOMIC DNA]</scope>
    <source>
        <strain evidence="2">DSM 15366</strain>
    </source>
</reference>
<protein>
    <recommendedName>
        <fullName evidence="3">Trehalose utilisation</fullName>
    </recommendedName>
</protein>
<dbReference type="InterPro" id="IPR029062">
    <property type="entry name" value="Class_I_gatase-like"/>
</dbReference>
<proteinExistence type="predicted"/>
<gene>
    <name evidence="1" type="ORF">SAMN05421797_11310</name>
</gene>
<sequence length="352" mass="40227">MRQLVMICLLVFSCLSVRSQEWITFGGEEGANKNQKHIVLISGDEEYRSEESMPMLAKILAKRHGYKCTVLFAIDPETGNINPEVNNNIPGLDLLENADLMIINTRWRRLPDDQMKYIDQYLRSGKPVLGLRTSNHGFNNKEGNYIHYSSEYKKENPEHPWYRGFGGLLFGDHYVRHHGKHKHESTRGVFPETAVNHAILKGIDDGEIWGPTDVYGCRVAHLPITPLVMGQVLERKGTFNINDRFFGMRSTDLPLAGPKNNPMLPVAWLKAYQHPDNGKEGIAFHTSMGSSTDLENQGLRRLVVNTVYFLLDRRIPKKGTNVAYVGEYYTTAYGFLGKEFWDNRKLKPSHLY</sequence>
<organism evidence="1 2">
    <name type="scientific">Maribacter ulvicola</name>
    <dbReference type="NCBI Taxonomy" id="228959"/>
    <lineage>
        <taxon>Bacteria</taxon>
        <taxon>Pseudomonadati</taxon>
        <taxon>Bacteroidota</taxon>
        <taxon>Flavobacteriia</taxon>
        <taxon>Flavobacteriales</taxon>
        <taxon>Flavobacteriaceae</taxon>
        <taxon>Maribacter</taxon>
    </lineage>
</organism>
<evidence type="ECO:0008006" key="3">
    <source>
        <dbReference type="Google" id="ProtNLM"/>
    </source>
</evidence>
<dbReference type="SUPFAM" id="SSF52317">
    <property type="entry name" value="Class I glutamine amidotransferase-like"/>
    <property type="match status" value="1"/>
</dbReference>
<dbReference type="AlphaFoldDB" id="A0A1N7AMX9"/>
<accession>A0A1N7AMX9</accession>
<evidence type="ECO:0000313" key="2">
    <source>
        <dbReference type="Proteomes" id="UP000186953"/>
    </source>
</evidence>
<keyword evidence="2" id="KW-1185">Reference proteome</keyword>
<dbReference type="EMBL" id="FTMA01000013">
    <property type="protein sequence ID" value="SIR40459.1"/>
    <property type="molecule type" value="Genomic_DNA"/>
</dbReference>
<dbReference type="Proteomes" id="UP000186953">
    <property type="component" value="Unassembled WGS sequence"/>
</dbReference>
<dbReference type="RefSeq" id="WP_076551373.1">
    <property type="nucleotide sequence ID" value="NZ_FTMA01000013.1"/>
</dbReference>
<dbReference type="OrthoDB" id="189183at2"/>
<dbReference type="STRING" id="228959.SAMN05421797_11310"/>
<name>A0A1N7AMX9_9FLAO</name>
<evidence type="ECO:0000313" key="1">
    <source>
        <dbReference type="EMBL" id="SIR40459.1"/>
    </source>
</evidence>
<dbReference type="Gene3D" id="3.40.50.880">
    <property type="match status" value="1"/>
</dbReference>